<evidence type="ECO:0000256" key="4">
    <source>
        <dbReference type="ARBA" id="ARBA00023242"/>
    </source>
</evidence>
<feature type="domain" description="Fork-head" evidence="7">
    <location>
        <begin position="266"/>
        <end position="378"/>
    </location>
</feature>
<dbReference type="InterPro" id="IPR030456">
    <property type="entry name" value="TF_fork_head_CS_2"/>
</dbReference>
<proteinExistence type="predicted"/>
<dbReference type="SUPFAM" id="SSF46785">
    <property type="entry name" value="Winged helix' DNA-binding domain"/>
    <property type="match status" value="1"/>
</dbReference>
<reference evidence="8" key="1">
    <citation type="journal article" date="2023" name="Mol. Phylogenet. Evol.">
        <title>Genome-scale phylogeny and comparative genomics of the fungal order Sordariales.</title>
        <authorList>
            <person name="Hensen N."/>
            <person name="Bonometti L."/>
            <person name="Westerberg I."/>
            <person name="Brannstrom I.O."/>
            <person name="Guillou S."/>
            <person name="Cros-Aarteil S."/>
            <person name="Calhoun S."/>
            <person name="Haridas S."/>
            <person name="Kuo A."/>
            <person name="Mondo S."/>
            <person name="Pangilinan J."/>
            <person name="Riley R."/>
            <person name="LaButti K."/>
            <person name="Andreopoulos B."/>
            <person name="Lipzen A."/>
            <person name="Chen C."/>
            <person name="Yan M."/>
            <person name="Daum C."/>
            <person name="Ng V."/>
            <person name="Clum A."/>
            <person name="Steindorff A."/>
            <person name="Ohm R.A."/>
            <person name="Martin F."/>
            <person name="Silar P."/>
            <person name="Natvig D.O."/>
            <person name="Lalanne C."/>
            <person name="Gautier V."/>
            <person name="Ament-Velasquez S.L."/>
            <person name="Kruys A."/>
            <person name="Hutchinson M.I."/>
            <person name="Powell A.J."/>
            <person name="Barry K."/>
            <person name="Miller A.N."/>
            <person name="Grigoriev I.V."/>
            <person name="Debuchy R."/>
            <person name="Gladieux P."/>
            <person name="Hiltunen Thoren M."/>
            <person name="Johannesson H."/>
        </authorList>
    </citation>
    <scope>NUCLEOTIDE SEQUENCE</scope>
    <source>
        <strain evidence="8">CBS 333.67</strain>
    </source>
</reference>
<comment type="caution">
    <text evidence="8">The sequence shown here is derived from an EMBL/GenBank/DDBJ whole genome shotgun (WGS) entry which is preliminary data.</text>
</comment>
<comment type="subcellular location">
    <subcellularLocation>
        <location evidence="5">Nucleus</location>
    </subcellularLocation>
</comment>
<sequence length="647" mass="70292">MSTLFNMDAVYDPSPQVARTTASPDSAQVEQELIAGMSALRSHDGDAGSQRAYVPSQWSACLGSQAGSDDFDNYALHNSPTMTYVQHHENSAQSSPRCWDSPEQLGPTPWEAATEQLHNQYPGLDPRLSGAIYLPGNLNNTVPTSYPTDPVPFVPSQSFDGSQIVHQRGQSPAKQSPVGYQPSPKEGSPFTSSTNPPESRHPLSPWTTATLGLSTGYGMPSSPSDRASHQAAVEFTATGHRSRRPPRARARARGATHSSNGKEEPYAKLIYRAFLSTPRRAMTLQEIYQWFRENTDKGKTESKGWQNSIRHNLSMNMAFTKRERKLGSCKDGDAESGYGSGSQSDGRKVSEWYLEPWAAEGVQSTTKYRKHSSRRRTTSYGGFASGARIYRSYFAPHPSSRRTGIANGILAGRTVRSARQAFAAASSRSNTGVDLNAGALQPYHFSPPPQQHLRQPYISHLLDTDPSNATSPYGTETTDATTTPSFFARHSPQASQTGNNTMDFGYPDPQLFSIGGTAGRASSEPGGAALDMDNNEPVTPEPASYGDEAGMVPGPRGVGYRHHHQQQLGSHENQHTLSSAYPALQMYDEMVDRYQGWDGPGPVVGMGNMDAGEMDMSVEGVFGLEQGYSNNCLDSGNHGPAERQLEI</sequence>
<feature type="region of interest" description="Disordered" evidence="6">
    <location>
        <begin position="143"/>
        <end position="262"/>
    </location>
</feature>
<dbReference type="InterPro" id="IPR001766">
    <property type="entry name" value="Fork_head_dom"/>
</dbReference>
<dbReference type="GO" id="GO:0005634">
    <property type="term" value="C:nucleus"/>
    <property type="evidence" value="ECO:0007669"/>
    <property type="project" value="UniProtKB-SubCell"/>
</dbReference>
<keyword evidence="4 5" id="KW-0539">Nucleus</keyword>
<dbReference type="PANTHER" id="PTHR46078">
    <property type="entry name" value="FORKHEAD BOX PROTEIN J2 FAMILY MEMBER"/>
    <property type="match status" value="1"/>
</dbReference>
<dbReference type="Gene3D" id="1.10.10.10">
    <property type="entry name" value="Winged helix-like DNA-binding domain superfamily/Winged helix DNA-binding domain"/>
    <property type="match status" value="1"/>
</dbReference>
<dbReference type="InterPro" id="IPR036388">
    <property type="entry name" value="WH-like_DNA-bd_sf"/>
</dbReference>
<dbReference type="Proteomes" id="UP001273166">
    <property type="component" value="Unassembled WGS sequence"/>
</dbReference>
<evidence type="ECO:0000256" key="5">
    <source>
        <dbReference type="PROSITE-ProRule" id="PRU00089"/>
    </source>
</evidence>
<feature type="region of interest" description="Disordered" evidence="6">
    <location>
        <begin position="469"/>
        <end position="494"/>
    </location>
</feature>
<dbReference type="GO" id="GO:0000981">
    <property type="term" value="F:DNA-binding transcription factor activity, RNA polymerase II-specific"/>
    <property type="evidence" value="ECO:0007669"/>
    <property type="project" value="TreeGrafter"/>
</dbReference>
<evidence type="ECO:0000256" key="3">
    <source>
        <dbReference type="ARBA" id="ARBA00023163"/>
    </source>
</evidence>
<dbReference type="GeneID" id="87881956"/>
<feature type="DNA-binding region" description="Fork-head" evidence="5">
    <location>
        <begin position="266"/>
        <end position="378"/>
    </location>
</feature>
<dbReference type="PANTHER" id="PTHR46078:SF2">
    <property type="entry name" value="FORK-HEAD DOMAIN-CONTAINING PROTEIN"/>
    <property type="match status" value="1"/>
</dbReference>
<keyword evidence="3" id="KW-0804">Transcription</keyword>
<organism evidence="8 9">
    <name type="scientific">Chaetomium strumarium</name>
    <dbReference type="NCBI Taxonomy" id="1170767"/>
    <lineage>
        <taxon>Eukaryota</taxon>
        <taxon>Fungi</taxon>
        <taxon>Dikarya</taxon>
        <taxon>Ascomycota</taxon>
        <taxon>Pezizomycotina</taxon>
        <taxon>Sordariomycetes</taxon>
        <taxon>Sordariomycetidae</taxon>
        <taxon>Sordariales</taxon>
        <taxon>Chaetomiaceae</taxon>
        <taxon>Chaetomium</taxon>
    </lineage>
</organism>
<dbReference type="Pfam" id="PF00250">
    <property type="entry name" value="Forkhead"/>
    <property type="match status" value="1"/>
</dbReference>
<feature type="compositionally biased region" description="Polar residues" evidence="6">
    <location>
        <begin position="155"/>
        <end position="174"/>
    </location>
</feature>
<dbReference type="PROSITE" id="PS00658">
    <property type="entry name" value="FORK_HEAD_2"/>
    <property type="match status" value="1"/>
</dbReference>
<evidence type="ECO:0000313" key="9">
    <source>
        <dbReference type="Proteomes" id="UP001273166"/>
    </source>
</evidence>
<evidence type="ECO:0000259" key="7">
    <source>
        <dbReference type="PROSITE" id="PS50039"/>
    </source>
</evidence>
<evidence type="ECO:0000256" key="6">
    <source>
        <dbReference type="SAM" id="MobiDB-lite"/>
    </source>
</evidence>
<dbReference type="GO" id="GO:0000978">
    <property type="term" value="F:RNA polymerase II cis-regulatory region sequence-specific DNA binding"/>
    <property type="evidence" value="ECO:0007669"/>
    <property type="project" value="TreeGrafter"/>
</dbReference>
<dbReference type="InterPro" id="IPR036390">
    <property type="entry name" value="WH_DNA-bd_sf"/>
</dbReference>
<gene>
    <name evidence="8" type="ORF">B0T15DRAFT_2462</name>
</gene>
<dbReference type="EMBL" id="JAUDZG010000001">
    <property type="protein sequence ID" value="KAK3309413.1"/>
    <property type="molecule type" value="Genomic_DNA"/>
</dbReference>
<dbReference type="RefSeq" id="XP_062725193.1">
    <property type="nucleotide sequence ID" value="XM_062863127.1"/>
</dbReference>
<name>A0AAJ0H073_9PEZI</name>
<protein>
    <recommendedName>
        <fullName evidence="7">Fork-head domain-containing protein</fullName>
    </recommendedName>
</protein>
<dbReference type="AlphaFoldDB" id="A0AAJ0H073"/>
<dbReference type="InterPro" id="IPR045912">
    <property type="entry name" value="FOXJ2/3-like"/>
</dbReference>
<evidence type="ECO:0000313" key="8">
    <source>
        <dbReference type="EMBL" id="KAK3309413.1"/>
    </source>
</evidence>
<accession>A0AAJ0H073</accession>
<evidence type="ECO:0000256" key="1">
    <source>
        <dbReference type="ARBA" id="ARBA00023015"/>
    </source>
</evidence>
<reference evidence="8" key="2">
    <citation type="submission" date="2023-06" db="EMBL/GenBank/DDBJ databases">
        <authorList>
            <consortium name="Lawrence Berkeley National Laboratory"/>
            <person name="Mondo S.J."/>
            <person name="Hensen N."/>
            <person name="Bonometti L."/>
            <person name="Westerberg I."/>
            <person name="Brannstrom I.O."/>
            <person name="Guillou S."/>
            <person name="Cros-Aarteil S."/>
            <person name="Calhoun S."/>
            <person name="Haridas S."/>
            <person name="Kuo A."/>
            <person name="Pangilinan J."/>
            <person name="Riley R."/>
            <person name="Labutti K."/>
            <person name="Andreopoulos B."/>
            <person name="Lipzen A."/>
            <person name="Chen C."/>
            <person name="Yanf M."/>
            <person name="Daum C."/>
            <person name="Ng V."/>
            <person name="Clum A."/>
            <person name="Steindorff A."/>
            <person name="Ohm R."/>
            <person name="Martin F."/>
            <person name="Silar P."/>
            <person name="Natvig D."/>
            <person name="Lalanne C."/>
            <person name="Gautier V."/>
            <person name="Ament-Velasquez S.L."/>
            <person name="Kruys A."/>
            <person name="Hutchinson M.I."/>
            <person name="Powell A.J."/>
            <person name="Barry K."/>
            <person name="Miller A.N."/>
            <person name="Grigoriev I.V."/>
            <person name="Debuchy R."/>
            <person name="Gladieux P."/>
            <person name="Thoren M.H."/>
            <person name="Johannesson H."/>
        </authorList>
    </citation>
    <scope>NUCLEOTIDE SEQUENCE</scope>
    <source>
        <strain evidence="8">CBS 333.67</strain>
    </source>
</reference>
<keyword evidence="9" id="KW-1185">Reference proteome</keyword>
<feature type="compositionally biased region" description="Basic residues" evidence="6">
    <location>
        <begin position="240"/>
        <end position="254"/>
    </location>
</feature>
<feature type="compositionally biased region" description="Polar residues" evidence="6">
    <location>
        <begin position="469"/>
        <end position="485"/>
    </location>
</feature>
<evidence type="ECO:0000256" key="2">
    <source>
        <dbReference type="ARBA" id="ARBA00023125"/>
    </source>
</evidence>
<dbReference type="SMART" id="SM00339">
    <property type="entry name" value="FH"/>
    <property type="match status" value="1"/>
</dbReference>
<dbReference type="PROSITE" id="PS50039">
    <property type="entry name" value="FORK_HEAD_3"/>
    <property type="match status" value="1"/>
</dbReference>
<keyword evidence="2 5" id="KW-0238">DNA-binding</keyword>
<keyword evidence="1" id="KW-0805">Transcription regulation</keyword>